<dbReference type="Gene3D" id="3.40.50.150">
    <property type="entry name" value="Vaccinia Virus protein VP39"/>
    <property type="match status" value="1"/>
</dbReference>
<evidence type="ECO:0000313" key="9">
    <source>
        <dbReference type="EMBL" id="NGZ90110.1"/>
    </source>
</evidence>
<dbReference type="PRINTS" id="PR00507">
    <property type="entry name" value="N12N6MTFRASE"/>
</dbReference>
<dbReference type="EC" id="2.1.1.72" evidence="2"/>
<protein>
    <recommendedName>
        <fullName evidence="2">site-specific DNA-methyltransferase (adenine-specific)</fullName>
        <ecNumber evidence="2">2.1.1.72</ecNumber>
    </recommendedName>
</protein>
<dbReference type="InterPro" id="IPR002052">
    <property type="entry name" value="DNA_methylase_N6_adenine_CS"/>
</dbReference>
<dbReference type="GO" id="GO:0003676">
    <property type="term" value="F:nucleic acid binding"/>
    <property type="evidence" value="ECO:0007669"/>
    <property type="project" value="InterPro"/>
</dbReference>
<dbReference type="GO" id="GO:0006304">
    <property type="term" value="P:DNA modification"/>
    <property type="evidence" value="ECO:0007669"/>
    <property type="project" value="InterPro"/>
</dbReference>
<reference evidence="9" key="1">
    <citation type="submission" date="2020-03" db="EMBL/GenBank/DDBJ databases">
        <title>Psychroflexus Maritimus sp. nov., isolate from marine sediment.</title>
        <authorList>
            <person name="Zhong Y.-L."/>
        </authorList>
    </citation>
    <scope>NUCLEOTIDE SEQUENCE</scope>
    <source>
        <strain evidence="9">C1</strain>
    </source>
</reference>
<evidence type="ECO:0000259" key="7">
    <source>
        <dbReference type="Pfam" id="PF07669"/>
    </source>
</evidence>
<evidence type="ECO:0000256" key="3">
    <source>
        <dbReference type="ARBA" id="ARBA00022603"/>
    </source>
</evidence>
<keyword evidence="5" id="KW-0949">S-adenosyl-L-methionine</keyword>
<name>A0A967DYR8_9FLAO</name>
<keyword evidence="4" id="KW-0808">Transferase</keyword>
<dbReference type="AlphaFoldDB" id="A0A967DYR8"/>
<comment type="similarity">
    <text evidence="1">Belongs to the N(4)/N(6)-methyltransferase family.</text>
</comment>
<evidence type="ECO:0000256" key="2">
    <source>
        <dbReference type="ARBA" id="ARBA00011900"/>
    </source>
</evidence>
<dbReference type="PANTHER" id="PTHR33841:SF5">
    <property type="entry name" value="DNA METHYLASE (MODIFICATION METHYLASE) (METHYLTRANSFERASE)-RELATED"/>
    <property type="match status" value="1"/>
</dbReference>
<feature type="domain" description="Type II methyltransferase M.Eco57I C-terminal" evidence="8">
    <location>
        <begin position="273"/>
        <end position="513"/>
    </location>
</feature>
<dbReference type="EMBL" id="JAANAS010000050">
    <property type="protein sequence ID" value="NGZ90110.1"/>
    <property type="molecule type" value="Genomic_DNA"/>
</dbReference>
<dbReference type="GO" id="GO:0009007">
    <property type="term" value="F:site-specific DNA-methyltransferase (adenine-specific) activity"/>
    <property type="evidence" value="ECO:0007669"/>
    <property type="project" value="UniProtKB-EC"/>
</dbReference>
<dbReference type="GO" id="GO:0032259">
    <property type="term" value="P:methylation"/>
    <property type="evidence" value="ECO:0007669"/>
    <property type="project" value="UniProtKB-KW"/>
</dbReference>
<gene>
    <name evidence="9" type="ORF">G7034_07585</name>
</gene>
<organism evidence="9 10">
    <name type="scientific">Psychroflexus maritimus</name>
    <dbReference type="NCBI Taxonomy" id="2714865"/>
    <lineage>
        <taxon>Bacteria</taxon>
        <taxon>Pseudomonadati</taxon>
        <taxon>Bacteroidota</taxon>
        <taxon>Flavobacteriia</taxon>
        <taxon>Flavobacteriales</taxon>
        <taxon>Flavobacteriaceae</taxon>
        <taxon>Psychroflexus</taxon>
    </lineage>
</organism>
<dbReference type="InterPro" id="IPR050953">
    <property type="entry name" value="N4_N6_ade-DNA_methylase"/>
</dbReference>
<accession>A0A967DYR8</accession>
<dbReference type="PANTHER" id="PTHR33841">
    <property type="entry name" value="DNA METHYLTRANSFERASE YEEA-RELATED"/>
    <property type="match status" value="1"/>
</dbReference>
<dbReference type="CDD" id="cd02440">
    <property type="entry name" value="AdoMet_MTases"/>
    <property type="match status" value="1"/>
</dbReference>
<dbReference type="PROSITE" id="PS00092">
    <property type="entry name" value="N6_MTASE"/>
    <property type="match status" value="1"/>
</dbReference>
<keyword evidence="3 9" id="KW-0489">Methyltransferase</keyword>
<sequence length="552" mass="64135">MDLEKIYTKKTALEHRKEFAQFFTPQPIANLMADWLLGNEALKTVLEPAFGLGIFSRTLLKKKKNLKIKGFDIDENIFNDASDVFKENKNVSLNLEDYMYNEWKNKYDGIICNPPYLKFHDYDNKEILKEVESYLKFKFNGFTNLYTLFLLKSIFQLKKGGRIAYIIPSEFLNSDYGKLVKEYLLKTNTLRHLFVIDFKENVFDNAMTTASILLLSNDEHNSKIQITNIQSKSDLQLIEGYINSYPNGNGEFTFKPSELDANVKWRQYYQVQNALNYKNLVPFSTYAKVVRGIATGANEYFTFRKSKAEKHSIPNENLLPCICRAKDVRGNFFTKSNYESLIENDELAYLFNGKDSENKMVAEYIVLGENEKVNEKYLTKKRKPWYSLENRPPAPIWVSVFNRKGVKFIRNEANISNLTTFHCVYPTKSDLFSDIPIDLLFAYLLTDVAKEIFSDNRREYGNGLKKFEPNDLNKSKMLDLSKLSQKQVESILNLYSRFKDTKNEQCIKQIDEILRLEFAIAISHTDLQFAPANAAPKIAKEYVLPLLKTKQT</sequence>
<keyword evidence="10" id="KW-1185">Reference proteome</keyword>
<dbReference type="Pfam" id="PF07669">
    <property type="entry name" value="Eco57I"/>
    <property type="match status" value="1"/>
</dbReference>
<dbReference type="SUPFAM" id="SSF53335">
    <property type="entry name" value="S-adenosyl-L-methionine-dependent methyltransferases"/>
    <property type="match status" value="1"/>
</dbReference>
<dbReference type="Proteomes" id="UP000643701">
    <property type="component" value="Unassembled WGS sequence"/>
</dbReference>
<dbReference type="InterPro" id="IPR011639">
    <property type="entry name" value="MethylTrfase_TaqI-like_dom"/>
</dbReference>
<evidence type="ECO:0000256" key="6">
    <source>
        <dbReference type="ARBA" id="ARBA00047942"/>
    </source>
</evidence>
<dbReference type="RefSeq" id="WP_166400355.1">
    <property type="nucleotide sequence ID" value="NZ_JAANAS010000050.1"/>
</dbReference>
<comment type="caution">
    <text evidence="9">The sequence shown here is derived from an EMBL/GenBank/DDBJ whole genome shotgun (WGS) entry which is preliminary data.</text>
</comment>
<dbReference type="Pfam" id="PF22837">
    <property type="entry name" value="M_Eco57I_C"/>
    <property type="match status" value="1"/>
</dbReference>
<dbReference type="InterPro" id="IPR029063">
    <property type="entry name" value="SAM-dependent_MTases_sf"/>
</dbReference>
<evidence type="ECO:0000256" key="5">
    <source>
        <dbReference type="ARBA" id="ARBA00022691"/>
    </source>
</evidence>
<dbReference type="InterPro" id="IPR054520">
    <property type="entry name" value="M_Eco57I_C"/>
</dbReference>
<evidence type="ECO:0000256" key="4">
    <source>
        <dbReference type="ARBA" id="ARBA00022679"/>
    </source>
</evidence>
<evidence type="ECO:0000256" key="1">
    <source>
        <dbReference type="ARBA" id="ARBA00006594"/>
    </source>
</evidence>
<evidence type="ECO:0000259" key="8">
    <source>
        <dbReference type="Pfam" id="PF22837"/>
    </source>
</evidence>
<evidence type="ECO:0000313" key="10">
    <source>
        <dbReference type="Proteomes" id="UP000643701"/>
    </source>
</evidence>
<comment type="catalytic activity">
    <reaction evidence="6">
        <text>a 2'-deoxyadenosine in DNA + S-adenosyl-L-methionine = an N(6)-methyl-2'-deoxyadenosine in DNA + S-adenosyl-L-homocysteine + H(+)</text>
        <dbReference type="Rhea" id="RHEA:15197"/>
        <dbReference type="Rhea" id="RHEA-COMP:12418"/>
        <dbReference type="Rhea" id="RHEA-COMP:12419"/>
        <dbReference type="ChEBI" id="CHEBI:15378"/>
        <dbReference type="ChEBI" id="CHEBI:57856"/>
        <dbReference type="ChEBI" id="CHEBI:59789"/>
        <dbReference type="ChEBI" id="CHEBI:90615"/>
        <dbReference type="ChEBI" id="CHEBI:90616"/>
        <dbReference type="EC" id="2.1.1.72"/>
    </reaction>
</comment>
<proteinExistence type="inferred from homology"/>
<feature type="domain" description="Type II methyltransferase M.TaqI-like" evidence="7">
    <location>
        <begin position="61"/>
        <end position="203"/>
    </location>
</feature>